<keyword evidence="5 8" id="KW-1133">Transmembrane helix</keyword>
<feature type="transmembrane region" description="Helical" evidence="8">
    <location>
        <begin position="337"/>
        <end position="358"/>
    </location>
</feature>
<dbReference type="PROSITE" id="PS50850">
    <property type="entry name" value="MFS"/>
    <property type="match status" value="1"/>
</dbReference>
<feature type="transmembrane region" description="Helical" evidence="8">
    <location>
        <begin position="271"/>
        <end position="291"/>
    </location>
</feature>
<dbReference type="Gene3D" id="1.20.1250.20">
    <property type="entry name" value="MFS general substrate transporter like domains"/>
    <property type="match status" value="2"/>
</dbReference>
<evidence type="ECO:0000256" key="6">
    <source>
        <dbReference type="ARBA" id="ARBA00023136"/>
    </source>
</evidence>
<feature type="transmembrane region" description="Helical" evidence="8">
    <location>
        <begin position="86"/>
        <end position="106"/>
    </location>
</feature>
<evidence type="ECO:0000256" key="8">
    <source>
        <dbReference type="SAM" id="Phobius"/>
    </source>
</evidence>
<dbReference type="PANTHER" id="PTHR48020">
    <property type="entry name" value="PROTON MYO-INOSITOL COTRANSPORTER"/>
    <property type="match status" value="1"/>
</dbReference>
<accession>A0A5K7XK95</accession>
<sequence length="464" mass="49752">MPSLNVEPSIRHDVLWRICLIAAMGGLLFGYDWVVIGGAKPFYELYFGIADNPFQQGLAMSSALVGCLAGAVACGALTDRFGRRPLLMLSAFLFTASAVWTGLATTLLSFNLARIAGGIGIGLASTVSPMYISEISPARSRGRLVSINQMTVVIGILAAQIVNWAIARDVPAEISADALLQSWYGQAGWRWMFGAGAVPAMAFLGLAFILPESPRWLARAGRNSEAEVVLATISGAIEARTEMAAIRHSLNQGELEHFDWRHLLERKASRALMLGIGLVILQQWCGINVIFNYAEEIFRAAGYDVSGVMRSIVITGSVNLAFTLVALATVDAIGRRTLMLVGAAGLALINVALGTAYYTDQAGMVMVGLVIAAIAIYAMTLASVTWVVIAELYPTRIRGVAMSLTVFCLWAACGALTFTFPFLNRSLGAHGVFWLYGAMCAIGFAAIWNWLVETKGIPLEAIDV</sequence>
<keyword evidence="6 8" id="KW-0472">Membrane</keyword>
<dbReference type="PRINTS" id="PR00171">
    <property type="entry name" value="SUGRTRNSPORT"/>
</dbReference>
<evidence type="ECO:0000256" key="7">
    <source>
        <dbReference type="RuleBase" id="RU003346"/>
    </source>
</evidence>
<dbReference type="InterPro" id="IPR005828">
    <property type="entry name" value="MFS_sugar_transport-like"/>
</dbReference>
<dbReference type="Proteomes" id="UP000326837">
    <property type="component" value="Chromosome"/>
</dbReference>
<feature type="transmembrane region" description="Helical" evidence="8">
    <location>
        <begin position="54"/>
        <end position="74"/>
    </location>
</feature>
<gene>
    <name evidence="10" type="ORF">PLANPX_2941</name>
</gene>
<proteinExistence type="inferred from homology"/>
<dbReference type="InterPro" id="IPR020846">
    <property type="entry name" value="MFS_dom"/>
</dbReference>
<dbReference type="GO" id="GO:0016020">
    <property type="term" value="C:membrane"/>
    <property type="evidence" value="ECO:0007669"/>
    <property type="project" value="UniProtKB-SubCell"/>
</dbReference>
<keyword evidence="3 7" id="KW-0813">Transport</keyword>
<evidence type="ECO:0000256" key="3">
    <source>
        <dbReference type="ARBA" id="ARBA00022448"/>
    </source>
</evidence>
<dbReference type="RefSeq" id="WP_152099130.1">
    <property type="nucleotide sequence ID" value="NZ_AP021861.1"/>
</dbReference>
<protein>
    <submittedName>
        <fullName evidence="10">Putative sugar:proton symporter</fullName>
    </submittedName>
</protein>
<comment type="subcellular location">
    <subcellularLocation>
        <location evidence="1">Membrane</location>
        <topology evidence="1">Multi-pass membrane protein</topology>
    </subcellularLocation>
</comment>
<keyword evidence="11" id="KW-1185">Reference proteome</keyword>
<dbReference type="EMBL" id="AP021861">
    <property type="protein sequence ID" value="BBO33329.1"/>
    <property type="molecule type" value="Genomic_DNA"/>
</dbReference>
<evidence type="ECO:0000256" key="2">
    <source>
        <dbReference type="ARBA" id="ARBA00010992"/>
    </source>
</evidence>
<evidence type="ECO:0000313" key="10">
    <source>
        <dbReference type="EMBL" id="BBO33329.1"/>
    </source>
</evidence>
<evidence type="ECO:0000256" key="4">
    <source>
        <dbReference type="ARBA" id="ARBA00022692"/>
    </source>
</evidence>
<feature type="transmembrane region" description="Helical" evidence="8">
    <location>
        <begin position="364"/>
        <end position="388"/>
    </location>
</feature>
<feature type="transmembrane region" description="Helical" evidence="8">
    <location>
        <begin position="400"/>
        <end position="420"/>
    </location>
</feature>
<evidence type="ECO:0000256" key="1">
    <source>
        <dbReference type="ARBA" id="ARBA00004141"/>
    </source>
</evidence>
<dbReference type="InterPro" id="IPR036259">
    <property type="entry name" value="MFS_trans_sf"/>
</dbReference>
<feature type="transmembrane region" description="Helical" evidence="8">
    <location>
        <begin position="187"/>
        <end position="210"/>
    </location>
</feature>
<feature type="domain" description="Major facilitator superfamily (MFS) profile" evidence="9">
    <location>
        <begin position="18"/>
        <end position="455"/>
    </location>
</feature>
<dbReference type="InterPro" id="IPR003663">
    <property type="entry name" value="Sugar/inositol_transpt"/>
</dbReference>
<dbReference type="GO" id="GO:0022857">
    <property type="term" value="F:transmembrane transporter activity"/>
    <property type="evidence" value="ECO:0007669"/>
    <property type="project" value="InterPro"/>
</dbReference>
<feature type="transmembrane region" description="Helical" evidence="8">
    <location>
        <begin position="14"/>
        <end position="34"/>
    </location>
</feature>
<dbReference type="SUPFAM" id="SSF103473">
    <property type="entry name" value="MFS general substrate transporter"/>
    <property type="match status" value="1"/>
</dbReference>
<feature type="transmembrane region" description="Helical" evidence="8">
    <location>
        <begin position="112"/>
        <end position="132"/>
    </location>
</feature>
<reference evidence="11" key="1">
    <citation type="submission" date="2019-10" db="EMBL/GenBank/DDBJ databases">
        <title>Lacipirellula parvula gen. nov., sp. nov., representing a lineage of planctomycetes widespread in freshwater anoxic habitats, and description of the family Lacipirellulaceae.</title>
        <authorList>
            <person name="Dedysh S.N."/>
            <person name="Kulichevskaya I.S."/>
            <person name="Beletsky A.V."/>
            <person name="Rakitin A.L."/>
            <person name="Mardanov A.V."/>
            <person name="Ivanova A.A."/>
            <person name="Saltykova V.X."/>
            <person name="Rijpstra W.I.C."/>
            <person name="Sinninghe Damste J.S."/>
            <person name="Ravin N.V."/>
        </authorList>
    </citation>
    <scope>NUCLEOTIDE SEQUENCE [LARGE SCALE GENOMIC DNA]</scope>
    <source>
        <strain evidence="11">PX69</strain>
    </source>
</reference>
<dbReference type="Pfam" id="PF00083">
    <property type="entry name" value="Sugar_tr"/>
    <property type="match status" value="1"/>
</dbReference>
<dbReference type="InterPro" id="IPR050814">
    <property type="entry name" value="Myo-inositol_Transporter"/>
</dbReference>
<organism evidence="10 11">
    <name type="scientific">Lacipirellula parvula</name>
    <dbReference type="NCBI Taxonomy" id="2650471"/>
    <lineage>
        <taxon>Bacteria</taxon>
        <taxon>Pseudomonadati</taxon>
        <taxon>Planctomycetota</taxon>
        <taxon>Planctomycetia</taxon>
        <taxon>Pirellulales</taxon>
        <taxon>Lacipirellulaceae</taxon>
        <taxon>Lacipirellula</taxon>
    </lineage>
</organism>
<dbReference type="AlphaFoldDB" id="A0A5K7XK95"/>
<feature type="transmembrane region" description="Helical" evidence="8">
    <location>
        <begin position="311"/>
        <end position="330"/>
    </location>
</feature>
<dbReference type="PROSITE" id="PS00216">
    <property type="entry name" value="SUGAR_TRANSPORT_1"/>
    <property type="match status" value="1"/>
</dbReference>
<dbReference type="InterPro" id="IPR005829">
    <property type="entry name" value="Sugar_transporter_CS"/>
</dbReference>
<evidence type="ECO:0000259" key="9">
    <source>
        <dbReference type="PROSITE" id="PS50850"/>
    </source>
</evidence>
<comment type="similarity">
    <text evidence="2 7">Belongs to the major facilitator superfamily. Sugar transporter (TC 2.A.1.1) family.</text>
</comment>
<feature type="transmembrane region" description="Helical" evidence="8">
    <location>
        <begin position="432"/>
        <end position="452"/>
    </location>
</feature>
<dbReference type="KEGG" id="lpav:PLANPX_2941"/>
<dbReference type="NCBIfam" id="TIGR00879">
    <property type="entry name" value="SP"/>
    <property type="match status" value="1"/>
</dbReference>
<evidence type="ECO:0000256" key="5">
    <source>
        <dbReference type="ARBA" id="ARBA00022989"/>
    </source>
</evidence>
<name>A0A5K7XK95_9BACT</name>
<dbReference type="PANTHER" id="PTHR48020:SF12">
    <property type="entry name" value="PROTON MYO-INOSITOL COTRANSPORTER"/>
    <property type="match status" value="1"/>
</dbReference>
<feature type="transmembrane region" description="Helical" evidence="8">
    <location>
        <begin position="144"/>
        <end position="167"/>
    </location>
</feature>
<keyword evidence="4 8" id="KW-0812">Transmembrane</keyword>
<evidence type="ECO:0000313" key="11">
    <source>
        <dbReference type="Proteomes" id="UP000326837"/>
    </source>
</evidence>